<accession>A0AAV9JEK1</accession>
<dbReference type="EMBL" id="JAVFHQ010000037">
    <property type="protein sequence ID" value="KAK4542865.1"/>
    <property type="molecule type" value="Genomic_DNA"/>
</dbReference>
<gene>
    <name evidence="2" type="ORF">LTR36_006054</name>
</gene>
<dbReference type="AlphaFoldDB" id="A0AAV9JEK1"/>
<reference evidence="2 3" key="1">
    <citation type="submission" date="2021-11" db="EMBL/GenBank/DDBJ databases">
        <title>Black yeast isolated from Biological Soil Crust.</title>
        <authorList>
            <person name="Kurbessoian T."/>
        </authorList>
    </citation>
    <scope>NUCLEOTIDE SEQUENCE [LARGE SCALE GENOMIC DNA]</scope>
    <source>
        <strain evidence="2 3">CCFEE 5522</strain>
    </source>
</reference>
<sequence>MQIMKFTPTAFALAALALTRQAFAEIAFGTATFTSGSADGSEFNVAWIYGQDACSWTWISNTGSNPCGTDFTLTNGYTYYLGGCGTSSFAVYNADSHTVNAYATFADGYSTDGCVNQDGHFTVQQQWTFG</sequence>
<protein>
    <submittedName>
        <fullName evidence="2">Uncharacterized protein</fullName>
    </submittedName>
</protein>
<proteinExistence type="predicted"/>
<dbReference type="Proteomes" id="UP001324427">
    <property type="component" value="Unassembled WGS sequence"/>
</dbReference>
<keyword evidence="1" id="KW-0732">Signal</keyword>
<feature type="signal peptide" evidence="1">
    <location>
        <begin position="1"/>
        <end position="24"/>
    </location>
</feature>
<comment type="caution">
    <text evidence="2">The sequence shown here is derived from an EMBL/GenBank/DDBJ whole genome shotgun (WGS) entry which is preliminary data.</text>
</comment>
<dbReference type="SUPFAM" id="SSF117281">
    <property type="entry name" value="Kelch motif"/>
    <property type="match status" value="1"/>
</dbReference>
<evidence type="ECO:0000313" key="2">
    <source>
        <dbReference type="EMBL" id="KAK4542865.1"/>
    </source>
</evidence>
<dbReference type="InterPro" id="IPR015915">
    <property type="entry name" value="Kelch-typ_b-propeller"/>
</dbReference>
<name>A0AAV9JEK1_9PEZI</name>
<evidence type="ECO:0000256" key="1">
    <source>
        <dbReference type="SAM" id="SignalP"/>
    </source>
</evidence>
<evidence type="ECO:0000313" key="3">
    <source>
        <dbReference type="Proteomes" id="UP001324427"/>
    </source>
</evidence>
<feature type="chain" id="PRO_5043575153" evidence="1">
    <location>
        <begin position="25"/>
        <end position="130"/>
    </location>
</feature>
<organism evidence="2 3">
    <name type="scientific">Oleoguttula mirabilis</name>
    <dbReference type="NCBI Taxonomy" id="1507867"/>
    <lineage>
        <taxon>Eukaryota</taxon>
        <taxon>Fungi</taxon>
        <taxon>Dikarya</taxon>
        <taxon>Ascomycota</taxon>
        <taxon>Pezizomycotina</taxon>
        <taxon>Dothideomycetes</taxon>
        <taxon>Dothideomycetidae</taxon>
        <taxon>Mycosphaerellales</taxon>
        <taxon>Teratosphaeriaceae</taxon>
        <taxon>Oleoguttula</taxon>
    </lineage>
</organism>
<keyword evidence="3" id="KW-1185">Reference proteome</keyword>